<dbReference type="AlphaFoldDB" id="A0A853F2Z2"/>
<gene>
    <name evidence="1" type="ORF">H0A76_01140</name>
</gene>
<dbReference type="GO" id="GO:0004519">
    <property type="term" value="F:endonuclease activity"/>
    <property type="evidence" value="ECO:0007669"/>
    <property type="project" value="InterPro"/>
</dbReference>
<dbReference type="InterPro" id="IPR035093">
    <property type="entry name" value="RelE/ParE_toxin_dom_sf"/>
</dbReference>
<name>A0A853F2Z2_9GAMM</name>
<dbReference type="InterPro" id="IPR009614">
    <property type="entry name" value="YoeB_toxin"/>
</dbReference>
<accession>A0A853F2Z2</accession>
<evidence type="ECO:0000313" key="1">
    <source>
        <dbReference type="EMBL" id="NYT26630.1"/>
    </source>
</evidence>
<dbReference type="SUPFAM" id="SSF143011">
    <property type="entry name" value="RelE-like"/>
    <property type="match status" value="1"/>
</dbReference>
<dbReference type="GO" id="GO:0006401">
    <property type="term" value="P:RNA catabolic process"/>
    <property type="evidence" value="ECO:0007669"/>
    <property type="project" value="InterPro"/>
</dbReference>
<dbReference type="Pfam" id="PF06769">
    <property type="entry name" value="YoeB_toxin"/>
    <property type="match status" value="1"/>
</dbReference>
<dbReference type="Proteomes" id="UP000568751">
    <property type="component" value="Unassembled WGS sequence"/>
</dbReference>
<evidence type="ECO:0000313" key="2">
    <source>
        <dbReference type="Proteomes" id="UP000568751"/>
    </source>
</evidence>
<protein>
    <submittedName>
        <fullName evidence="1">Type II toxin-antitoxin system YoeB family toxin</fullName>
    </submittedName>
</protein>
<dbReference type="Gene3D" id="3.30.2310.20">
    <property type="entry name" value="RelE-like"/>
    <property type="match status" value="1"/>
</dbReference>
<dbReference type="RefSeq" id="WP_369151860.1">
    <property type="nucleotide sequence ID" value="NZ_OZ156463.1"/>
</dbReference>
<sequence length="64" mass="7761">MISFREVRNNLKDTIQYSFNGISLRGGLSRLWSRRIDDKNRLIYKFNNNQLTIIACRYYYDKAH</sequence>
<organism evidence="1 2">
    <name type="scientific">Candidatus Thiodubiliella endoseptemdiera</name>
    <dbReference type="NCBI Taxonomy" id="2738886"/>
    <lineage>
        <taxon>Bacteria</taxon>
        <taxon>Pseudomonadati</taxon>
        <taxon>Pseudomonadota</taxon>
        <taxon>Gammaproteobacteria</taxon>
        <taxon>Candidatus Pseudothioglobaceae</taxon>
        <taxon>Candidatus Thiodubiliella</taxon>
    </lineage>
</organism>
<reference evidence="1 2" key="1">
    <citation type="submission" date="2020-05" db="EMBL/GenBank/DDBJ databases">
        <title>Horizontal transmission and recombination maintain forever young bacterial symbiont genomes.</title>
        <authorList>
            <person name="Russell S.L."/>
            <person name="Pepper-Tunick E."/>
            <person name="Svedberg J."/>
            <person name="Byrne A."/>
            <person name="Ruelas Castillo J."/>
            <person name="Vollmers C."/>
            <person name="Beinart R.A."/>
            <person name="Corbett-Detig R."/>
        </authorList>
    </citation>
    <scope>NUCLEOTIDE SEQUENCE [LARGE SCALE GENOMIC DNA]</scope>
    <source>
        <strain evidence="1">455</strain>
    </source>
</reference>
<proteinExistence type="predicted"/>
<comment type="caution">
    <text evidence="1">The sequence shown here is derived from an EMBL/GenBank/DDBJ whole genome shotgun (WGS) entry which is preliminary data.</text>
</comment>
<dbReference type="EMBL" id="JACCHT010000001">
    <property type="protein sequence ID" value="NYT26630.1"/>
    <property type="molecule type" value="Genomic_DNA"/>
</dbReference>